<comment type="caution">
    <text evidence="3">The sequence shown here is derived from an EMBL/GenBank/DDBJ whole genome shotgun (WGS) entry which is preliminary data.</text>
</comment>
<feature type="transmembrane region" description="Helical" evidence="1">
    <location>
        <begin position="6"/>
        <end position="27"/>
    </location>
</feature>
<feature type="domain" description="Potassium channel" evidence="2">
    <location>
        <begin position="72"/>
        <end position="154"/>
    </location>
</feature>
<keyword evidence="1" id="KW-0472">Membrane</keyword>
<dbReference type="RefSeq" id="WP_310921777.1">
    <property type="nucleotide sequence ID" value="NZ_JAMQON010000009.1"/>
</dbReference>
<protein>
    <submittedName>
        <fullName evidence="3">Potassium channel family protein</fullName>
    </submittedName>
</protein>
<gene>
    <name evidence="3" type="ORF">NDI56_21230</name>
</gene>
<reference evidence="3 4" key="1">
    <citation type="submission" date="2022-06" db="EMBL/GenBank/DDBJ databases">
        <title>Haloarcula sp. a new haloarchaeum isolate from saline soil.</title>
        <authorList>
            <person name="Strakova D."/>
            <person name="Galisteo C."/>
            <person name="Sanchez-Porro C."/>
            <person name="Ventosa A."/>
        </authorList>
    </citation>
    <scope>NUCLEOTIDE SEQUENCE [LARGE SCALE GENOMIC DNA]</scope>
    <source>
        <strain evidence="3 4">S1CR25-12</strain>
    </source>
</reference>
<evidence type="ECO:0000313" key="4">
    <source>
        <dbReference type="Proteomes" id="UP001259659"/>
    </source>
</evidence>
<keyword evidence="3" id="KW-0407">Ion channel</keyword>
<dbReference type="Pfam" id="PF07885">
    <property type="entry name" value="Ion_trans_2"/>
    <property type="match status" value="1"/>
</dbReference>
<evidence type="ECO:0000256" key="1">
    <source>
        <dbReference type="SAM" id="Phobius"/>
    </source>
</evidence>
<dbReference type="SUPFAM" id="SSF81324">
    <property type="entry name" value="Voltage-gated potassium channels"/>
    <property type="match status" value="1"/>
</dbReference>
<dbReference type="GO" id="GO:0034220">
    <property type="term" value="P:monoatomic ion transmembrane transport"/>
    <property type="evidence" value="ECO:0007669"/>
    <property type="project" value="UniProtKB-KW"/>
</dbReference>
<sequence length="329" mass="36072">MNYGYLVLGSVCLLLAVGDLLWTTIWVEGGAGPMTSRLMGWTWDGLRSVASDRPRWLSVAGPVILIGSLVVWITLLWVGWTFLFAGAENALIDTRDAGPISWTERLYFVGYSVFTMGNGDFTPQDGVWQVVTALTTASGMLFVTLSVTYVLSVLGAVTQKRALATSLSGLGSRSTEILATSWNGEGFQGLELPLNTISTQINTLTSNHKAYPILHYFYTPDTERAPATTITVFDEMLTLLQFGVPEQHRPNALAIRQARSSVSTYLETLDTAFVQAADESPPVPAISDVHEGGVPTVAPEEFHDAMKTVDDRRRRLLGLLQSDERQWPQ</sequence>
<evidence type="ECO:0000259" key="2">
    <source>
        <dbReference type="Pfam" id="PF07885"/>
    </source>
</evidence>
<keyword evidence="1" id="KW-1133">Transmembrane helix</keyword>
<dbReference type="EMBL" id="JAMQON010000009">
    <property type="protein sequence ID" value="MDS0261933.1"/>
    <property type="molecule type" value="Genomic_DNA"/>
</dbReference>
<evidence type="ECO:0000313" key="3">
    <source>
        <dbReference type="EMBL" id="MDS0261933.1"/>
    </source>
</evidence>
<keyword evidence="3" id="KW-0406">Ion transport</keyword>
<name>A0ABU2FJ18_9EURY</name>
<dbReference type="Proteomes" id="UP001259659">
    <property type="component" value="Unassembled WGS sequence"/>
</dbReference>
<feature type="transmembrane region" description="Helical" evidence="1">
    <location>
        <begin position="126"/>
        <end position="151"/>
    </location>
</feature>
<accession>A0ABU2FJ18</accession>
<keyword evidence="3" id="KW-0813">Transport</keyword>
<organism evidence="3 4">
    <name type="scientific">Haloarcula saliterrae</name>
    <dbReference type="NCBI Taxonomy" id="2950534"/>
    <lineage>
        <taxon>Archaea</taxon>
        <taxon>Methanobacteriati</taxon>
        <taxon>Methanobacteriota</taxon>
        <taxon>Stenosarchaea group</taxon>
        <taxon>Halobacteria</taxon>
        <taxon>Halobacteriales</taxon>
        <taxon>Haloarculaceae</taxon>
        <taxon>Haloarcula</taxon>
    </lineage>
</organism>
<dbReference type="InterPro" id="IPR013099">
    <property type="entry name" value="K_chnl_dom"/>
</dbReference>
<keyword evidence="1" id="KW-0812">Transmembrane</keyword>
<feature type="transmembrane region" description="Helical" evidence="1">
    <location>
        <begin position="56"/>
        <end position="80"/>
    </location>
</feature>
<keyword evidence="4" id="KW-1185">Reference proteome</keyword>
<proteinExistence type="predicted"/>
<dbReference type="Gene3D" id="1.10.287.70">
    <property type="match status" value="1"/>
</dbReference>